<dbReference type="Gene3D" id="1.10.1280.10">
    <property type="entry name" value="Di-copper center containing domain from catechol oxidase"/>
    <property type="match status" value="1"/>
</dbReference>
<evidence type="ECO:0000313" key="5">
    <source>
        <dbReference type="Proteomes" id="UP000225706"/>
    </source>
</evidence>
<dbReference type="SMART" id="SM00028">
    <property type="entry name" value="TPR"/>
    <property type="match status" value="2"/>
</dbReference>
<dbReference type="InterPro" id="IPR011990">
    <property type="entry name" value="TPR-like_helical_dom_sf"/>
</dbReference>
<dbReference type="PROSITE" id="PS50005">
    <property type="entry name" value="TPR"/>
    <property type="match status" value="1"/>
</dbReference>
<keyword evidence="1" id="KW-0802">TPR repeat</keyword>
<name>A0A2B4RN53_STYPI</name>
<protein>
    <submittedName>
        <fullName evidence="4">Tetratricopeptide repeat protein 28</fullName>
    </submittedName>
</protein>
<sequence length="1284" mass="148061">MQRTEADKEEDDQDNDDSGERDSEEEQQLPIVFGPFMISKKDIMTKLEVRLFIFKLWLRRIEDIRKMDTKKCNSLQDFEHAIYDAQEITKDYREFIQKQFYDKELQQMLPHHEENHQKAWDETLEEKEKADFEMLNEDLEMFCSNTARISALLGLRLHFLERLKEIPPEDCDHLKTYHQQTKEDTFCFESIVGEKKEAKRYFKKALQIAIEIGDKGIEAESYGNLGNVFQSPDDYQRAKDYYEKALAITIETMDREGEGTWNGSLGNVFQSLGKYQKAKEYREKALALAIETMDREGEGTWNGNLRNVFKYQKAKEYYEKALAVAIEIEDRLGEGKWNGILRNVFQFLSKYQKAKEYSEKALAIAIEIGDRKGEDTNYGILGTTFRCLFQYQKAKEYKKEHGTGTSGWCVNPLVNIRRQRNIAKKHLQSPSRLETEMKKKKKKKITGASEMCFTPLANIRRLNNITRKHLPLHQNSEAEKKELGRARVLAETMARRFSVESYISADLQSWFRIGNSVKRERNCVFLYISYEERQVLLWVLKANGDNCFRATDKVEESTLIAENMYNVNQATLRGDKTTSERIHHLCFKWIVAPVADLLTEPEIVIVPDRFSYRVPFAALCEETAGKYLSEKYRIRIVPSLTTLGLFQECLEDYHIRNGALGDPTVGKVHYNGGICDLIPLFCASKEADMVDQVLGVQPLSGRRATKQAVLREIRVASWALEDEATAKLMKHFYKHLARGESASESLHQAVEWLRSNGFPKPRQWAPFVLMGDNVTFDFTKHGSKFYESRMAHMKKEDPKACWKEMKRFSGGKMFSGDLINHINVKEVENLPTHELANFINKAFLEPLEEYRLLCPITRLALENNLPEFLEVSGERVWKTLSKLNPFKSCGPDRIPNWFLREYADLIAFPVCKILNASFKEQRLPLSWKLADVTPLPKKKPVQILKKDLRPISLTPCISKVAEEFVARAYIMPAILDNLDMNQYGAVPRSSTTSALLDMLHVWSEGTHGNDATIRTILFDYRKAFDLIDHSILIKILSSHRATILSNGTMLMPCRAFCSLSSAVSHDGNYFRTQLFTQANDIKRVLILLLEHTNAFSSELLKPPQSCDKLFKSIRQSVSQSISQFVSHKEASFLQMMLTKLLLAVALSVCAVGLSNRIHDQEQFLPWHRWFTLQYENLLRRVDCRVTITYWDWSLVSGDPWNTDKGRVWYDGPSGLGGDGVPPSLCIQDGVFREDLWNKTNGQCLRRRFNGFTPDAVDVFLVMEQPATIDGFKSFEVGLRVDLHN</sequence>
<feature type="compositionally biased region" description="Acidic residues" evidence="2">
    <location>
        <begin position="7"/>
        <end position="27"/>
    </location>
</feature>
<comment type="caution">
    <text evidence="4">The sequence shown here is derived from an EMBL/GenBank/DDBJ whole genome shotgun (WGS) entry which is preliminary data.</text>
</comment>
<gene>
    <name evidence="4" type="primary">Ttc28</name>
    <name evidence="4" type="ORF">AWC38_SpisGene17406</name>
</gene>
<dbReference type="InterPro" id="IPR019734">
    <property type="entry name" value="TPR_rpt"/>
</dbReference>
<dbReference type="Pfam" id="PF12770">
    <property type="entry name" value="CHAT"/>
    <property type="match status" value="2"/>
</dbReference>
<organism evidence="4 5">
    <name type="scientific">Stylophora pistillata</name>
    <name type="common">Smooth cauliflower coral</name>
    <dbReference type="NCBI Taxonomy" id="50429"/>
    <lineage>
        <taxon>Eukaryota</taxon>
        <taxon>Metazoa</taxon>
        <taxon>Cnidaria</taxon>
        <taxon>Anthozoa</taxon>
        <taxon>Hexacorallia</taxon>
        <taxon>Scleractinia</taxon>
        <taxon>Astrocoeniina</taxon>
        <taxon>Pocilloporidae</taxon>
        <taxon>Stylophora</taxon>
    </lineage>
</organism>
<keyword evidence="5" id="KW-1185">Reference proteome</keyword>
<dbReference type="Pfam" id="PF13181">
    <property type="entry name" value="TPR_8"/>
    <property type="match status" value="1"/>
</dbReference>
<dbReference type="Gene3D" id="1.25.40.10">
    <property type="entry name" value="Tetratricopeptide repeat domain"/>
    <property type="match status" value="2"/>
</dbReference>
<reference evidence="5" key="1">
    <citation type="journal article" date="2017" name="bioRxiv">
        <title>Comparative analysis of the genomes of Stylophora pistillata and Acropora digitifera provides evidence for extensive differences between species of corals.</title>
        <authorList>
            <person name="Voolstra C.R."/>
            <person name="Li Y."/>
            <person name="Liew Y.J."/>
            <person name="Baumgarten S."/>
            <person name="Zoccola D."/>
            <person name="Flot J.-F."/>
            <person name="Tambutte S."/>
            <person name="Allemand D."/>
            <person name="Aranda M."/>
        </authorList>
    </citation>
    <scope>NUCLEOTIDE SEQUENCE [LARGE SCALE GENOMIC DNA]</scope>
</reference>
<feature type="domain" description="Tyrosinase copper-binding" evidence="3">
    <location>
        <begin position="1158"/>
        <end position="1175"/>
    </location>
</feature>
<evidence type="ECO:0000256" key="2">
    <source>
        <dbReference type="SAM" id="MobiDB-lite"/>
    </source>
</evidence>
<proteinExistence type="predicted"/>
<dbReference type="OrthoDB" id="6132182at2759"/>
<dbReference type="EMBL" id="LSMT01000422">
    <property type="protein sequence ID" value="PFX18243.1"/>
    <property type="molecule type" value="Genomic_DNA"/>
</dbReference>
<dbReference type="InterPro" id="IPR024983">
    <property type="entry name" value="CHAT_dom"/>
</dbReference>
<evidence type="ECO:0000256" key="1">
    <source>
        <dbReference type="PROSITE-ProRule" id="PRU00339"/>
    </source>
</evidence>
<dbReference type="SUPFAM" id="SSF48452">
    <property type="entry name" value="TPR-like"/>
    <property type="match status" value="2"/>
</dbReference>
<dbReference type="Proteomes" id="UP000225706">
    <property type="component" value="Unassembled WGS sequence"/>
</dbReference>
<evidence type="ECO:0000259" key="3">
    <source>
        <dbReference type="PROSITE" id="PS00497"/>
    </source>
</evidence>
<dbReference type="PANTHER" id="PTHR47510:SF3">
    <property type="entry name" value="ENDO_EXONUCLEASE_PHOSPHATASE DOMAIN-CONTAINING PROTEIN"/>
    <property type="match status" value="1"/>
</dbReference>
<dbReference type="InterPro" id="IPR008922">
    <property type="entry name" value="Di-copper_centre_dom_sf"/>
</dbReference>
<feature type="repeat" description="TPR" evidence="1">
    <location>
        <begin position="219"/>
        <end position="252"/>
    </location>
</feature>
<dbReference type="Pfam" id="PF00264">
    <property type="entry name" value="Tyrosinase"/>
    <property type="match status" value="1"/>
</dbReference>
<dbReference type="SUPFAM" id="SSF48056">
    <property type="entry name" value="Di-copper centre-containing domain"/>
    <property type="match status" value="1"/>
</dbReference>
<dbReference type="PANTHER" id="PTHR47510">
    <property type="entry name" value="REVERSE TRANSCRIPTASE DOMAIN-CONTAINING PROTEIN"/>
    <property type="match status" value="1"/>
</dbReference>
<dbReference type="GO" id="GO:0016491">
    <property type="term" value="F:oxidoreductase activity"/>
    <property type="evidence" value="ECO:0007669"/>
    <property type="project" value="InterPro"/>
</dbReference>
<dbReference type="InterPro" id="IPR002227">
    <property type="entry name" value="Tyrosinase_Cu-bd"/>
</dbReference>
<dbReference type="PROSITE" id="PS00497">
    <property type="entry name" value="TYROSINASE_1"/>
    <property type="match status" value="1"/>
</dbReference>
<dbReference type="Pfam" id="PF13424">
    <property type="entry name" value="TPR_12"/>
    <property type="match status" value="1"/>
</dbReference>
<evidence type="ECO:0000313" key="4">
    <source>
        <dbReference type="EMBL" id="PFX18243.1"/>
    </source>
</evidence>
<feature type="region of interest" description="Disordered" evidence="2">
    <location>
        <begin position="1"/>
        <end position="28"/>
    </location>
</feature>
<accession>A0A2B4RN53</accession>